<dbReference type="AlphaFoldDB" id="A0A6L2LFG1"/>
<protein>
    <submittedName>
        <fullName evidence="3">Uncharacterized protein</fullName>
    </submittedName>
</protein>
<gene>
    <name evidence="3" type="ORF">Tci_032491</name>
</gene>
<evidence type="ECO:0000256" key="2">
    <source>
        <dbReference type="SAM" id="Phobius"/>
    </source>
</evidence>
<feature type="compositionally biased region" description="Polar residues" evidence="1">
    <location>
        <begin position="369"/>
        <end position="379"/>
    </location>
</feature>
<sequence length="640" mass="70442">MVYGHRKWVCISAGVAFRAGLFVIMHVVYSTVSNLFERPIRCVDDFVKFGLDGTNLVQNAYTKREASLRCEYDLICFTVTIILIHEMEGTVFALAFEGMKHFKSEEGEMLSIPFLDVCKQILPVIGNETKLGMSRGIVEPKLTAIDAMIDNSKQKDSNSLIFAKYSNQLSYILAPSQPVKQWLLDFVCLLSTVLAFAYCLSRLVDKSHATSHSTTVQGDLSTTAALSVVTQFTRQLLIEQAGECLTHLTRQLEDQDNVTDPVARLRMQSSALRSGALLQNLGSLLASTVNPREASGREQSTTTDPAAASDGGVSNREAVIRNLSQPRGGPDVPVVPIRISTMPLRLASSEQIYSSVSVVYPVLARAQHANSSNVSGSHARSTENRPPEAPEIHEIPSGLDQLLRNLFPAVNSQEASTHISGGADGSSSVEENQDRGASSSRPYGPSSPPSPKRRKLKLVISSSDLSWDPAPKEQANTNWLLLILAFMPDFYDICIGDGLKYMTANPIAWNGSVNPRKINAINKHNRACNEVPPTVGTKSVARRIHMRDLQNGEASSSCTPAEICIEKLGHIPGDIRGWPGSTKHVFETEILWMDLNSEKEKSKQLEKDHLELKENHLKKVGSEDYDTEDYDDYVEAQDDV</sequence>
<feature type="region of interest" description="Disordered" evidence="1">
    <location>
        <begin position="289"/>
        <end position="315"/>
    </location>
</feature>
<evidence type="ECO:0000313" key="3">
    <source>
        <dbReference type="EMBL" id="GEU60513.1"/>
    </source>
</evidence>
<keyword evidence="2" id="KW-1133">Transmembrane helix</keyword>
<dbReference type="GO" id="GO:0051787">
    <property type="term" value="F:misfolded protein binding"/>
    <property type="evidence" value="ECO:0007669"/>
    <property type="project" value="TreeGrafter"/>
</dbReference>
<evidence type="ECO:0000256" key="1">
    <source>
        <dbReference type="SAM" id="MobiDB-lite"/>
    </source>
</evidence>
<dbReference type="PANTHER" id="PTHR15204:SF0">
    <property type="entry name" value="LARGE PROLINE-RICH PROTEIN BAG6"/>
    <property type="match status" value="1"/>
</dbReference>
<feature type="region of interest" description="Disordered" evidence="1">
    <location>
        <begin position="369"/>
        <end position="393"/>
    </location>
</feature>
<proteinExistence type="predicted"/>
<feature type="transmembrane region" description="Helical" evidence="2">
    <location>
        <begin position="7"/>
        <end position="29"/>
    </location>
</feature>
<organism evidence="3">
    <name type="scientific">Tanacetum cinerariifolium</name>
    <name type="common">Dalmatian daisy</name>
    <name type="synonym">Chrysanthemum cinerariifolium</name>
    <dbReference type="NCBI Taxonomy" id="118510"/>
    <lineage>
        <taxon>Eukaryota</taxon>
        <taxon>Viridiplantae</taxon>
        <taxon>Streptophyta</taxon>
        <taxon>Embryophyta</taxon>
        <taxon>Tracheophyta</taxon>
        <taxon>Spermatophyta</taxon>
        <taxon>Magnoliopsida</taxon>
        <taxon>eudicotyledons</taxon>
        <taxon>Gunneridae</taxon>
        <taxon>Pentapetalae</taxon>
        <taxon>asterids</taxon>
        <taxon>campanulids</taxon>
        <taxon>Asterales</taxon>
        <taxon>Asteraceae</taxon>
        <taxon>Asteroideae</taxon>
        <taxon>Anthemideae</taxon>
        <taxon>Anthemidinae</taxon>
        <taxon>Tanacetum</taxon>
    </lineage>
</organism>
<reference evidence="3" key="1">
    <citation type="journal article" date="2019" name="Sci. Rep.">
        <title>Draft genome of Tanacetum cinerariifolium, the natural source of mosquito coil.</title>
        <authorList>
            <person name="Yamashiro T."/>
            <person name="Shiraishi A."/>
            <person name="Satake H."/>
            <person name="Nakayama K."/>
        </authorList>
    </citation>
    <scope>NUCLEOTIDE SEQUENCE</scope>
</reference>
<dbReference type="GO" id="GO:0036503">
    <property type="term" value="P:ERAD pathway"/>
    <property type="evidence" value="ECO:0007669"/>
    <property type="project" value="TreeGrafter"/>
</dbReference>
<dbReference type="PANTHER" id="PTHR15204">
    <property type="entry name" value="LARGE PROLINE-RICH PROTEIN BAG6"/>
    <property type="match status" value="1"/>
</dbReference>
<comment type="caution">
    <text evidence="3">The sequence shown here is derived from an EMBL/GenBank/DDBJ whole genome shotgun (WGS) entry which is preliminary data.</text>
</comment>
<dbReference type="GO" id="GO:0031593">
    <property type="term" value="F:polyubiquitin modification-dependent protein binding"/>
    <property type="evidence" value="ECO:0007669"/>
    <property type="project" value="TreeGrafter"/>
</dbReference>
<feature type="region of interest" description="Disordered" evidence="1">
    <location>
        <begin position="414"/>
        <end position="455"/>
    </location>
</feature>
<dbReference type="EMBL" id="BKCJ010004348">
    <property type="protein sequence ID" value="GEU60513.1"/>
    <property type="molecule type" value="Genomic_DNA"/>
</dbReference>
<name>A0A6L2LFG1_TANCI</name>
<keyword evidence="2" id="KW-0812">Transmembrane</keyword>
<accession>A0A6L2LFG1</accession>
<feature type="compositionally biased region" description="Polar residues" evidence="1">
    <location>
        <begin position="414"/>
        <end position="430"/>
    </location>
</feature>
<feature type="compositionally biased region" description="Acidic residues" evidence="1">
    <location>
        <begin position="623"/>
        <end position="640"/>
    </location>
</feature>
<dbReference type="GO" id="GO:0071818">
    <property type="term" value="C:BAT3 complex"/>
    <property type="evidence" value="ECO:0007669"/>
    <property type="project" value="TreeGrafter"/>
</dbReference>
<keyword evidence="2" id="KW-0472">Membrane</keyword>
<feature type="compositionally biased region" description="Basic and acidic residues" evidence="1">
    <location>
        <begin position="380"/>
        <end position="393"/>
    </location>
</feature>
<feature type="region of interest" description="Disordered" evidence="1">
    <location>
        <begin position="620"/>
        <end position="640"/>
    </location>
</feature>